<proteinExistence type="predicted"/>
<dbReference type="KEGG" id="epa:110236726"/>
<evidence type="ECO:0000256" key="1">
    <source>
        <dbReference type="SAM" id="MobiDB-lite"/>
    </source>
</evidence>
<feature type="chain" id="PRO_5037954178" evidence="2">
    <location>
        <begin position="20"/>
        <end position="97"/>
    </location>
</feature>
<feature type="compositionally biased region" description="Acidic residues" evidence="1">
    <location>
        <begin position="37"/>
        <end position="62"/>
    </location>
</feature>
<feature type="region of interest" description="Disordered" evidence="1">
    <location>
        <begin position="21"/>
        <end position="74"/>
    </location>
</feature>
<dbReference type="Proteomes" id="UP000887567">
    <property type="component" value="Unplaced"/>
</dbReference>
<evidence type="ECO:0000256" key="2">
    <source>
        <dbReference type="SAM" id="SignalP"/>
    </source>
</evidence>
<protein>
    <submittedName>
        <fullName evidence="3">Uncharacterized protein</fullName>
    </submittedName>
</protein>
<accession>A0A913X2N2</accession>
<reference evidence="3" key="1">
    <citation type="submission" date="2022-11" db="UniProtKB">
        <authorList>
            <consortium name="EnsemblMetazoa"/>
        </authorList>
    </citation>
    <scope>IDENTIFICATION</scope>
</reference>
<sequence>MKLSLTLLVIFGLVAFIGAAPAEEDSEIPEEPKTEDAPEQEEETPEQADENVEDEMEEDEDLGSPLANLEVDDDDDDLEGNYTIILHKVFVLRYWSF</sequence>
<keyword evidence="4" id="KW-1185">Reference proteome</keyword>
<dbReference type="EnsemblMetazoa" id="XM_021042267.2">
    <property type="protein sequence ID" value="XP_020897926.1"/>
    <property type="gene ID" value="LOC110236726"/>
</dbReference>
<name>A0A913X2N2_EXADI</name>
<organism evidence="3 4">
    <name type="scientific">Exaiptasia diaphana</name>
    <name type="common">Tropical sea anemone</name>
    <name type="synonym">Aiptasia pulchella</name>
    <dbReference type="NCBI Taxonomy" id="2652724"/>
    <lineage>
        <taxon>Eukaryota</taxon>
        <taxon>Metazoa</taxon>
        <taxon>Cnidaria</taxon>
        <taxon>Anthozoa</taxon>
        <taxon>Hexacorallia</taxon>
        <taxon>Actiniaria</taxon>
        <taxon>Aiptasiidae</taxon>
        <taxon>Exaiptasia</taxon>
    </lineage>
</organism>
<feature type="signal peptide" evidence="2">
    <location>
        <begin position="1"/>
        <end position="19"/>
    </location>
</feature>
<dbReference type="RefSeq" id="XP_020897926.1">
    <property type="nucleotide sequence ID" value="XM_021042267.2"/>
</dbReference>
<keyword evidence="2" id="KW-0732">Signal</keyword>
<evidence type="ECO:0000313" key="4">
    <source>
        <dbReference type="Proteomes" id="UP000887567"/>
    </source>
</evidence>
<dbReference type="AlphaFoldDB" id="A0A913X2N2"/>
<evidence type="ECO:0000313" key="3">
    <source>
        <dbReference type="EnsemblMetazoa" id="XP_020897926.1"/>
    </source>
</evidence>
<dbReference type="GeneID" id="110236726"/>